<dbReference type="AlphaFoldDB" id="A0A225M7K0"/>
<evidence type="ECO:0000256" key="1">
    <source>
        <dbReference type="SAM" id="MobiDB-lite"/>
    </source>
</evidence>
<protein>
    <submittedName>
        <fullName evidence="2">Uncharacterized protein</fullName>
    </submittedName>
</protein>
<feature type="compositionally biased region" description="Low complexity" evidence="1">
    <location>
        <begin position="38"/>
        <end position="49"/>
    </location>
</feature>
<keyword evidence="3" id="KW-1185">Reference proteome</keyword>
<accession>A0A225M7K0</accession>
<sequence>MRRQPYARKVAGVTCRRAAGRRMFARCLPYTVILRRSAASRAGRPGMRSASRKNMPENDNS</sequence>
<dbReference type="Proteomes" id="UP000214603">
    <property type="component" value="Unassembled WGS sequence"/>
</dbReference>
<proteinExistence type="predicted"/>
<evidence type="ECO:0000313" key="3">
    <source>
        <dbReference type="Proteomes" id="UP000214603"/>
    </source>
</evidence>
<name>A0A225M7K0_9BURK</name>
<organism evidence="2 3">
    <name type="scientific">Candidimonas nitroreducens</name>
    <dbReference type="NCBI Taxonomy" id="683354"/>
    <lineage>
        <taxon>Bacteria</taxon>
        <taxon>Pseudomonadati</taxon>
        <taxon>Pseudomonadota</taxon>
        <taxon>Betaproteobacteria</taxon>
        <taxon>Burkholderiales</taxon>
        <taxon>Alcaligenaceae</taxon>
        <taxon>Candidimonas</taxon>
    </lineage>
</organism>
<dbReference type="EMBL" id="NJIH01000010">
    <property type="protein sequence ID" value="OWT56702.1"/>
    <property type="molecule type" value="Genomic_DNA"/>
</dbReference>
<gene>
    <name evidence="2" type="ORF">CEY11_17490</name>
</gene>
<reference evidence="3" key="1">
    <citation type="submission" date="2017-06" db="EMBL/GenBank/DDBJ databases">
        <title>Herbaspirillum phytohormonus sp. nov., isolated from the root nodule of Robinia pseudoacacia in lead-zinc mine.</title>
        <authorList>
            <person name="Fan M."/>
            <person name="Lin Y."/>
        </authorList>
    </citation>
    <scope>NUCLEOTIDE SEQUENCE [LARGE SCALE GENOMIC DNA]</scope>
    <source>
        <strain evidence="3">SC-089</strain>
    </source>
</reference>
<feature type="region of interest" description="Disordered" evidence="1">
    <location>
        <begin position="38"/>
        <end position="61"/>
    </location>
</feature>
<comment type="caution">
    <text evidence="2">The sequence shown here is derived from an EMBL/GenBank/DDBJ whole genome shotgun (WGS) entry which is preliminary data.</text>
</comment>
<evidence type="ECO:0000313" key="2">
    <source>
        <dbReference type="EMBL" id="OWT56702.1"/>
    </source>
</evidence>